<evidence type="ECO:0000313" key="2">
    <source>
        <dbReference type="Proteomes" id="UP001217178"/>
    </source>
</evidence>
<organism evidence="1 2">
    <name type="scientific">Xenorhabdus yunnanensis</name>
    <dbReference type="NCBI Taxonomy" id="3025878"/>
    <lineage>
        <taxon>Bacteria</taxon>
        <taxon>Pseudomonadati</taxon>
        <taxon>Pseudomonadota</taxon>
        <taxon>Gammaproteobacteria</taxon>
        <taxon>Enterobacterales</taxon>
        <taxon>Morganellaceae</taxon>
        <taxon>Xenorhabdus</taxon>
    </lineage>
</organism>
<reference evidence="1 2" key="1">
    <citation type="submission" date="2023-02" db="EMBL/GenBank/DDBJ databases">
        <title>Entomopathogenic bacteria.</title>
        <authorList>
            <person name="Machado R.A."/>
        </authorList>
    </citation>
    <scope>NUCLEOTIDE SEQUENCE [LARGE SCALE GENOMIC DNA]</scope>
    <source>
        <strain evidence="1 2">XENO-10</strain>
    </source>
</reference>
<name>A0ABT5LKZ9_9GAMM</name>
<evidence type="ECO:0000313" key="1">
    <source>
        <dbReference type="EMBL" id="MDC9591797.1"/>
    </source>
</evidence>
<accession>A0ABT5LKZ9</accession>
<gene>
    <name evidence="1" type="ORF">PSI23_21580</name>
</gene>
<sequence>MTKTQSIDALPQTQKSDQWRSAVAEFTTEDLPCTQQTKTIFRQQLIKTAGVLKP</sequence>
<dbReference type="Proteomes" id="UP001217178">
    <property type="component" value="Unassembled WGS sequence"/>
</dbReference>
<proteinExistence type="predicted"/>
<dbReference type="EMBL" id="JAQRFI010000180">
    <property type="protein sequence ID" value="MDC9591797.1"/>
    <property type="molecule type" value="Genomic_DNA"/>
</dbReference>
<protein>
    <submittedName>
        <fullName evidence="1">Uncharacterized protein</fullName>
    </submittedName>
</protein>
<dbReference type="RefSeq" id="WP_273556993.1">
    <property type="nucleotide sequence ID" value="NZ_JAQRFI010000180.1"/>
</dbReference>
<comment type="caution">
    <text evidence="1">The sequence shown here is derived from an EMBL/GenBank/DDBJ whole genome shotgun (WGS) entry which is preliminary data.</text>
</comment>
<keyword evidence="2" id="KW-1185">Reference proteome</keyword>